<organism evidence="2 3">
    <name type="scientific">Moheibacter lacus</name>
    <dbReference type="NCBI Taxonomy" id="2745851"/>
    <lineage>
        <taxon>Bacteria</taxon>
        <taxon>Pseudomonadati</taxon>
        <taxon>Bacteroidota</taxon>
        <taxon>Flavobacteriia</taxon>
        <taxon>Flavobacteriales</taxon>
        <taxon>Weeksellaceae</taxon>
        <taxon>Moheibacter</taxon>
    </lineage>
</organism>
<dbReference type="Pfam" id="PF18075">
    <property type="entry name" value="FtsX_ECD"/>
    <property type="match status" value="1"/>
</dbReference>
<keyword evidence="3" id="KW-1185">Reference proteome</keyword>
<evidence type="ECO:0000313" key="2">
    <source>
        <dbReference type="EMBL" id="MBA5630314.1"/>
    </source>
</evidence>
<name>A0A838ZTJ8_9FLAO</name>
<gene>
    <name evidence="2" type="ORF">HU137_11070</name>
</gene>
<dbReference type="AlphaFoldDB" id="A0A838ZTJ8"/>
<dbReference type="InterPro" id="IPR040690">
    <property type="entry name" value="FtsX_ECD"/>
</dbReference>
<protein>
    <recommendedName>
        <fullName evidence="1">FtsX extracellular domain-containing protein</fullName>
    </recommendedName>
</protein>
<evidence type="ECO:0000259" key="1">
    <source>
        <dbReference type="Pfam" id="PF18075"/>
    </source>
</evidence>
<comment type="caution">
    <text evidence="2">The sequence shown here is derived from an EMBL/GenBank/DDBJ whole genome shotgun (WGS) entry which is preliminary data.</text>
</comment>
<sequence>MNFQDSEISHRISKKDLIEKTKNDLILYKDSEYAVKYLMIYDSITVEIFLKNSISDIDFDNLKNRLKENFKSDEFRYISKEEAQKIAEKELGIPYNFFEENIFPASFIIQFKSTTEIVSKIKKIMDELKTQNFIDEITTEGLENHSFILKIVT</sequence>
<dbReference type="Proteomes" id="UP000552241">
    <property type="component" value="Unassembled WGS sequence"/>
</dbReference>
<feature type="domain" description="FtsX extracellular" evidence="1">
    <location>
        <begin position="45"/>
        <end position="137"/>
    </location>
</feature>
<reference evidence="2 3" key="1">
    <citation type="submission" date="2020-07" db="EMBL/GenBank/DDBJ databases">
        <title>Moheibacter lacus sp. nov., a member of the family Flavobacteriaceae isolated from freshwater lake sediment.</title>
        <authorList>
            <person name="Liu Y."/>
        </authorList>
    </citation>
    <scope>NUCLEOTIDE SEQUENCE [LARGE SCALE GENOMIC DNA]</scope>
    <source>
        <strain evidence="2 3">BDHS18</strain>
    </source>
</reference>
<dbReference type="Gene3D" id="3.30.70.3040">
    <property type="match status" value="1"/>
</dbReference>
<evidence type="ECO:0000313" key="3">
    <source>
        <dbReference type="Proteomes" id="UP000552241"/>
    </source>
</evidence>
<dbReference type="EMBL" id="JACDZE010000004">
    <property type="protein sequence ID" value="MBA5630314.1"/>
    <property type="molecule type" value="Genomic_DNA"/>
</dbReference>
<accession>A0A838ZTJ8</accession>
<proteinExistence type="predicted"/>